<dbReference type="HOGENOM" id="CLU_2988578_0_0_9"/>
<dbReference type="EMBL" id="ABCB02000017">
    <property type="protein sequence ID" value="EDO61972.1"/>
    <property type="molecule type" value="Genomic_DNA"/>
</dbReference>
<evidence type="ECO:0000313" key="1">
    <source>
        <dbReference type="EMBL" id="EDO61972.1"/>
    </source>
</evidence>
<dbReference type="Proteomes" id="UP000003490">
    <property type="component" value="Unassembled WGS sequence"/>
</dbReference>
<accession>A7VSE4</accession>
<name>A7VSE4_9FIRM</name>
<reference evidence="1 2" key="2">
    <citation type="submission" date="2007-08" db="EMBL/GenBank/DDBJ databases">
        <authorList>
            <person name="Fulton L."/>
            <person name="Clifton S."/>
            <person name="Fulton B."/>
            <person name="Xu J."/>
            <person name="Minx P."/>
            <person name="Pepin K.H."/>
            <person name="Johnson M."/>
            <person name="Thiruvilangam P."/>
            <person name="Bhonagiri V."/>
            <person name="Nash W.E."/>
            <person name="Wang C."/>
            <person name="Mardis E.R."/>
            <person name="Wilson R.K."/>
        </authorList>
    </citation>
    <scope>NUCLEOTIDE SEQUENCE [LARGE SCALE GENOMIC DNA]</scope>
    <source>
        <strain evidence="1 2">DSM 753</strain>
    </source>
</reference>
<sequence>MNRSFRGQICDKAWFYPGAAENCFFGGKNAGLRFYYSINGGKQTQDEKTNRKGLISL</sequence>
<gene>
    <name evidence="1" type="ORF">CLOLEP_01483</name>
</gene>
<organism evidence="1 2">
    <name type="scientific">[Clostridium] leptum DSM 753</name>
    <dbReference type="NCBI Taxonomy" id="428125"/>
    <lineage>
        <taxon>Bacteria</taxon>
        <taxon>Bacillati</taxon>
        <taxon>Bacillota</taxon>
        <taxon>Clostridia</taxon>
        <taxon>Eubacteriales</taxon>
        <taxon>Oscillospiraceae</taxon>
        <taxon>Oscillospiraceae incertae sedis</taxon>
    </lineage>
</organism>
<reference evidence="1 2" key="1">
    <citation type="submission" date="2007-08" db="EMBL/GenBank/DDBJ databases">
        <title>Draft genome sequence of Clostridium leptum (DSM 753).</title>
        <authorList>
            <person name="Sudarsanam P."/>
            <person name="Ley R."/>
            <person name="Guruge J."/>
            <person name="Turnbaugh P.J."/>
            <person name="Mahowald M."/>
            <person name="Liep D."/>
            <person name="Gordon J."/>
        </authorList>
    </citation>
    <scope>NUCLEOTIDE SEQUENCE [LARGE SCALE GENOMIC DNA]</scope>
    <source>
        <strain evidence="1 2">DSM 753</strain>
    </source>
</reference>
<comment type="caution">
    <text evidence="1">The sequence shown here is derived from an EMBL/GenBank/DDBJ whole genome shotgun (WGS) entry which is preliminary data.</text>
</comment>
<protein>
    <submittedName>
        <fullName evidence="1">Uncharacterized protein</fullName>
    </submittedName>
</protein>
<proteinExistence type="predicted"/>
<evidence type="ECO:0000313" key="2">
    <source>
        <dbReference type="Proteomes" id="UP000003490"/>
    </source>
</evidence>
<dbReference type="AlphaFoldDB" id="A7VSE4"/>